<evidence type="ECO:0000313" key="3">
    <source>
        <dbReference type="Proteomes" id="UP000243847"/>
    </source>
</evidence>
<feature type="signal peptide" evidence="1">
    <location>
        <begin position="1"/>
        <end position="21"/>
    </location>
</feature>
<gene>
    <name evidence="2" type="ORF">AUMI_18940</name>
</gene>
<proteinExistence type="predicted"/>
<dbReference type="AlphaFoldDB" id="A0A173LWS1"/>
<protein>
    <submittedName>
        <fullName evidence="2">Alkaline phosphatase</fullName>
    </submittedName>
</protein>
<reference evidence="2 3" key="1">
    <citation type="journal article" date="2016" name="Genome Announc.">
        <title>Complete Genome Sequence of Aurantimicrobium minutum Type Strain KNCT, a Planktonic Ultramicrobacterium Isolated from River Water.</title>
        <authorList>
            <person name="Nakai R."/>
            <person name="Fujisawa T."/>
            <person name="Nakamura Y."/>
            <person name="Nishide H."/>
            <person name="Uchiyama I."/>
            <person name="Baba T."/>
            <person name="Toyoda A."/>
            <person name="Fujiyama A."/>
            <person name="Naganuma T."/>
            <person name="Niki H."/>
        </authorList>
    </citation>
    <scope>NUCLEOTIDE SEQUENCE [LARGE SCALE GENOMIC DNA]</scope>
    <source>
        <strain evidence="2 3">KNC</strain>
    </source>
</reference>
<sequence length="185" mass="19869">MFKRIFIAIALALVASLTVTACSATDNRNLSGQAAQDALDIVVKNSVKKMTTEGGSETLAVGQTTYAIIYDPQAPEGKQVVTANLTDNSPATFDSLETVSLLALERLLTTPLLEDAEVSLTKNVFTIQGKDFLVEIFVTDDLVYKSNIWSSTSGSKDPQVVVIKYGISEESRTLFNTAVETAPAQ</sequence>
<dbReference type="RefSeq" id="WP_096381837.1">
    <property type="nucleotide sequence ID" value="NZ_AP017457.1"/>
</dbReference>
<dbReference type="OrthoDB" id="5111793at2"/>
<keyword evidence="1" id="KW-0732">Signal</keyword>
<feature type="chain" id="PRO_5038806375" evidence="1">
    <location>
        <begin position="22"/>
        <end position="185"/>
    </location>
</feature>
<dbReference type="EMBL" id="AP017457">
    <property type="protein sequence ID" value="BAU99436.1"/>
    <property type="molecule type" value="Genomic_DNA"/>
</dbReference>
<name>A0A173LWS1_9MICO</name>
<dbReference type="KEGG" id="amin:AUMI_18940"/>
<organism evidence="2 3">
    <name type="scientific">Aurantimicrobium minutum</name>
    <dbReference type="NCBI Taxonomy" id="708131"/>
    <lineage>
        <taxon>Bacteria</taxon>
        <taxon>Bacillati</taxon>
        <taxon>Actinomycetota</taxon>
        <taxon>Actinomycetes</taxon>
        <taxon>Micrococcales</taxon>
        <taxon>Microbacteriaceae</taxon>
        <taxon>Aurantimicrobium</taxon>
    </lineage>
</organism>
<dbReference type="Proteomes" id="UP000243847">
    <property type="component" value="Chromosome sequence1"/>
</dbReference>
<dbReference type="PROSITE" id="PS51257">
    <property type="entry name" value="PROKAR_LIPOPROTEIN"/>
    <property type="match status" value="1"/>
</dbReference>
<dbReference type="GeneID" id="80452088"/>
<evidence type="ECO:0000256" key="1">
    <source>
        <dbReference type="SAM" id="SignalP"/>
    </source>
</evidence>
<accession>A0A173LWS1</accession>
<evidence type="ECO:0000313" key="2">
    <source>
        <dbReference type="EMBL" id="BAU99436.1"/>
    </source>
</evidence>